<organism evidence="1 3">
    <name type="scientific">Rhizophagus clarus</name>
    <dbReference type="NCBI Taxonomy" id="94130"/>
    <lineage>
        <taxon>Eukaryota</taxon>
        <taxon>Fungi</taxon>
        <taxon>Fungi incertae sedis</taxon>
        <taxon>Mucoromycota</taxon>
        <taxon>Glomeromycotina</taxon>
        <taxon>Glomeromycetes</taxon>
        <taxon>Glomerales</taxon>
        <taxon>Glomeraceae</taxon>
        <taxon>Rhizophagus</taxon>
    </lineage>
</organism>
<gene>
    <name evidence="2" type="ORF">RCL2_000702200</name>
    <name evidence="1" type="ORF">RclHR1_03060007</name>
</gene>
<dbReference type="EMBL" id="BEXD01002291">
    <property type="protein sequence ID" value="GBB97750.1"/>
    <property type="molecule type" value="Genomic_DNA"/>
</dbReference>
<dbReference type="Proteomes" id="UP000247702">
    <property type="component" value="Unassembled WGS sequence"/>
</dbReference>
<proteinExistence type="predicted"/>
<dbReference type="Proteomes" id="UP000615446">
    <property type="component" value="Unassembled WGS sequence"/>
</dbReference>
<comment type="caution">
    <text evidence="1">The sequence shown here is derived from an EMBL/GenBank/DDBJ whole genome shotgun (WGS) entry which is preliminary data.</text>
</comment>
<evidence type="ECO:0000313" key="2">
    <source>
        <dbReference type="EMBL" id="GES79722.1"/>
    </source>
</evidence>
<accession>A0A2Z6R6Q2</accession>
<dbReference type="OrthoDB" id="2310582at2759"/>
<reference evidence="2" key="2">
    <citation type="submission" date="2019-10" db="EMBL/GenBank/DDBJ databases">
        <title>Conservation and host-specific expression of non-tandemly repeated heterogenous ribosome RNA gene in arbuscular mycorrhizal fungi.</title>
        <authorList>
            <person name="Maeda T."/>
            <person name="Kobayashi Y."/>
            <person name="Nakagawa T."/>
            <person name="Ezawa T."/>
            <person name="Yamaguchi K."/>
            <person name="Bino T."/>
            <person name="Nishimoto Y."/>
            <person name="Shigenobu S."/>
            <person name="Kawaguchi M."/>
        </authorList>
    </citation>
    <scope>NUCLEOTIDE SEQUENCE</scope>
    <source>
        <strain evidence="2">HR1</strain>
    </source>
</reference>
<dbReference type="EMBL" id="BLAL01000044">
    <property type="protein sequence ID" value="GES79722.1"/>
    <property type="molecule type" value="Genomic_DNA"/>
</dbReference>
<protein>
    <submittedName>
        <fullName evidence="1">Uncharacterized protein</fullName>
    </submittedName>
</protein>
<evidence type="ECO:0000313" key="1">
    <source>
        <dbReference type="EMBL" id="GBB97750.1"/>
    </source>
</evidence>
<dbReference type="AlphaFoldDB" id="A0A2Z6R6Q2"/>
<sequence>MLLPLCFAFLAGALLGLLVQIVIYFYKQQTAENGPFPDVNKVTKKLIKEWGKIITNKYKDKEKNNNLDLEMFCNENLLIIEYDQLGLKSRKITDAHVAQTIITTPGYADNDLISINLRLQSNSVFVFNNSELLDNAVSRLFQNYHKLIVGFHYPSIGRVYEIKFRMDGSFVTYERFNVFD</sequence>
<name>A0A2Z6R6Q2_9GLOM</name>
<reference evidence="1 3" key="1">
    <citation type="submission" date="2017-11" db="EMBL/GenBank/DDBJ databases">
        <title>The genome of Rhizophagus clarus HR1 reveals common genetic basis of auxotrophy among arbuscular mycorrhizal fungi.</title>
        <authorList>
            <person name="Kobayashi Y."/>
        </authorList>
    </citation>
    <scope>NUCLEOTIDE SEQUENCE [LARGE SCALE GENOMIC DNA]</scope>
    <source>
        <strain evidence="1 3">HR1</strain>
    </source>
</reference>
<keyword evidence="3" id="KW-1185">Reference proteome</keyword>
<evidence type="ECO:0000313" key="3">
    <source>
        <dbReference type="Proteomes" id="UP000247702"/>
    </source>
</evidence>